<organism evidence="3 4">
    <name type="scientific">Orchesella dallaii</name>
    <dbReference type="NCBI Taxonomy" id="48710"/>
    <lineage>
        <taxon>Eukaryota</taxon>
        <taxon>Metazoa</taxon>
        <taxon>Ecdysozoa</taxon>
        <taxon>Arthropoda</taxon>
        <taxon>Hexapoda</taxon>
        <taxon>Collembola</taxon>
        <taxon>Entomobryomorpha</taxon>
        <taxon>Entomobryoidea</taxon>
        <taxon>Orchesellidae</taxon>
        <taxon>Orchesellinae</taxon>
        <taxon>Orchesella</taxon>
    </lineage>
</organism>
<feature type="compositionally biased region" description="Low complexity" evidence="2">
    <location>
        <begin position="796"/>
        <end position="806"/>
    </location>
</feature>
<feature type="region of interest" description="Disordered" evidence="2">
    <location>
        <begin position="325"/>
        <end position="367"/>
    </location>
</feature>
<feature type="region of interest" description="Disordered" evidence="2">
    <location>
        <begin position="13"/>
        <end position="51"/>
    </location>
</feature>
<feature type="region of interest" description="Disordered" evidence="2">
    <location>
        <begin position="1977"/>
        <end position="2001"/>
    </location>
</feature>
<evidence type="ECO:0000256" key="1">
    <source>
        <dbReference type="SAM" id="Coils"/>
    </source>
</evidence>
<feature type="compositionally biased region" description="Polar residues" evidence="2">
    <location>
        <begin position="981"/>
        <end position="994"/>
    </location>
</feature>
<keyword evidence="4" id="KW-1185">Reference proteome</keyword>
<sequence>MFGLKLKSWMEAHLGRPRHKSTSHQNQKRAPKDSSAVAATTSTTTPPSFASTSVVGAAASSCSASASSTTNSTSSSLNTSSSNGSTTTAIVGGVPISSSNTLTGIIASNSNSTVLDHLSSHHSDSQEANSNFQTRSDFLLSTVTTSSSTPISSSAVIGGGGGGSQVVGSESVTVSAEGQLHRAEKSNCAPPQNRDAIGTRVSELGSHAPSTHQIAEHPGESDHPHQQPISSVNPTAAVTGSVSNSTSILSGSFCNNLSSPDTGYSTDGYSPKSVYPALSFDSTGKSTTTSKSSYTISSLVSSELHSSKQTSLSSASCSVQNGLDEYASASPSSPALTSSTPFSQSSSSGISSNTSDSSCFPKGQVHGESSLRLIQQKHQQHSIPEDDTEKQQVIMGDESGTKTIFTEQETKKSLEKLLHPQVEVQQKHMKQQQKSGSKTDISITTIDPLPKFAPINIDFETQDFTNHNGRTHRRAESMDARTPSHEDYKPLVPDEESSIAGSGGNPSLVMTAAQAKSIRTSYIINSSGQIVEFSSFKNAYSICSPRRERTRIKTNPWIILSNNKTGNNSDNNSNVNPSTAIAATTKGDIDKKQMDINTCAPSKTLIPPGESSISQKVETRKQEQQHKVSIQTGKVMGESAKADVVDDYTSCKIEKGGKSSIGNHTAGVSIDPCRKLNLEINNRQEPDIEDEEEHFEDETGIIGSSSSLLYRISTSASASDSGKGTLEPGTNRNSTESSCLLSDSTASTRNSIISHEAERSSSRSGRSSSGESISSSLHHHHHRDHHPVDDDTLGHASPTSSSNNASPALLFTESQKQHQQQQQQQPIHQCTTATVNSNNSVSKASFSGGKPCVASEERTFRNAAVATDLLTCETSFPKSASVSVGVGTTSSNKSAKFQPIMVDKETDILSDWANTDEDGDEEIETDRNDNETVTPAPSSPGTDVDRAFFSQSTSSATDIDFGDSSAATAASSTAVFPPSSLIRQQRYNNNNSSHKNSRESGSGGTSARFHNESSITSNGFNGGGDVASQILPGTYDHHHHHNINMNSSATCYPSVPIIRPVLAAASQHHGPNGIPDSYAYDIGGGGPVLLNHAGELLVNHPFSPPSEPAMCFTSGGGVPNFNLDDDEGDYPEMKGSHHHHSKGIARGALGFLRKIFKKGACSSQRHSPDSTKGKKSRGKSDNNLAAVGLGSPLLTISEPLCNPRYSAVLTTKKQMNAGLPAYFLTPTPNSFRRRSGTGTDSSDSKGSKPHTKSVKTDIIRVPQGALSPQQQQSLHQQRQTHVQSTSSSHSSGSSSSHGVSNGIPQSCSTFLSPCGGAPGTINFHQLNLPGAGSNLASQSNTNTNTNSTSSSIHSLMSTSTSAASVSGNGNQNRPPSQNQSKTPIPPGQDSYYVNSSPTSRQSPFISTARGNSHSMSPPPLISEHSPYLNGIKNQQQHSFQSQSQVLQHQQQSQHRRDPHSQSPSIKGILPYEPPRLPNTSAATSAAQAAAAAAAAAKMNSPSFNNYSPIHRLVVTGGSHLLNRSNPNCPSNNPSVVNPSSGLMQYPPSGESPLPMLRHGGANSCGTNNGNGTGNNNNNPAGFVTNSQIINRPSHPTSSASPLINHRYPTTSSPHPAHLPYPSPMSSSHVQQQHNQHHQNLPTSSVGHHFFASPSPILRNPRYQYIASSNQNSPILNVSKRMNTVSSSHIIQPNVGNGPASNPSGPPPLLTTFSPLPSSSSAASALGAPRESLINNNSFLNKTNTITGSPNLNSSDPFNQRARQAVSTSLSYNEFENLSKNYHLHNNGNSHLPLSSAAPPYNHPHHHILSHPPQQPQPQHLLHQSQKSRIHQNHYYSSPIVKELQQHPDSLKQTFWNNTQLFNNSQPTGNEARQQQRMNQNLRFNSFLVRHRQLPQFYHTQWGLQERIYETVDSEDEHSPSDEVSAGGVDYDQDGNEIDRISELSLPVEVHRRMKHCYSREMVEEASQQNCDAGFHLERESSRNHANKEFGDGQTNGMMSYTGDEGVAECAENAENFQQTSKSKSRRSKPKSLSASGRPLPRGVVALPMMPGTYLSETETRLLEADKETDRKYKRLINEAEALLKEISVEKSKRTGTQDNAFRLEGCPQSDPLRRKAYDCWALRRLQQELAGCCASPPVLHRSRLNLQSPSTPTVSNNPYLSHFQSMAAPPLPHQVPYMSSSGVDGNQNTFEL</sequence>
<feature type="compositionally biased region" description="Low complexity" evidence="2">
    <location>
        <begin position="1334"/>
        <end position="1361"/>
    </location>
</feature>
<feature type="compositionally biased region" description="Low complexity" evidence="2">
    <location>
        <begin position="34"/>
        <end position="51"/>
    </location>
</feature>
<feature type="compositionally biased region" description="Basic residues" evidence="2">
    <location>
        <begin position="15"/>
        <end position="29"/>
    </location>
</feature>
<feature type="compositionally biased region" description="Low complexity" evidence="2">
    <location>
        <begin position="327"/>
        <end position="358"/>
    </location>
</feature>
<feature type="compositionally biased region" description="Low complexity" evidence="2">
    <location>
        <begin position="762"/>
        <end position="776"/>
    </location>
</feature>
<evidence type="ECO:0000313" key="4">
    <source>
        <dbReference type="Proteomes" id="UP001642540"/>
    </source>
</evidence>
<feature type="compositionally biased region" description="Low complexity" evidence="2">
    <location>
        <begin position="1630"/>
        <end position="1639"/>
    </location>
</feature>
<feature type="region of interest" description="Disordered" evidence="2">
    <location>
        <begin position="1220"/>
        <end position="1302"/>
    </location>
</feature>
<feature type="compositionally biased region" description="Polar residues" evidence="2">
    <location>
        <begin position="718"/>
        <end position="750"/>
    </location>
</feature>
<proteinExistence type="predicted"/>
<evidence type="ECO:0000256" key="2">
    <source>
        <dbReference type="SAM" id="MobiDB-lite"/>
    </source>
</evidence>
<comment type="caution">
    <text evidence="3">The sequence shown here is derived from an EMBL/GenBank/DDBJ whole genome shotgun (WGS) entry which is preliminary data.</text>
</comment>
<feature type="compositionally biased region" description="Polar residues" evidence="2">
    <location>
        <begin position="1391"/>
        <end position="1415"/>
    </location>
</feature>
<dbReference type="Proteomes" id="UP001642540">
    <property type="component" value="Unassembled WGS sequence"/>
</dbReference>
<feature type="region of interest" description="Disordered" evidence="2">
    <location>
        <begin position="176"/>
        <end position="241"/>
    </location>
</feature>
<name>A0ABP1S5V2_9HEXA</name>
<feature type="compositionally biased region" description="Basic and acidic residues" evidence="2">
    <location>
        <begin position="474"/>
        <end position="489"/>
    </location>
</feature>
<feature type="region of interest" description="Disordered" evidence="2">
    <location>
        <begin position="2014"/>
        <end position="2044"/>
    </location>
</feature>
<feature type="region of interest" description="Disordered" evidence="2">
    <location>
        <begin position="1688"/>
        <end position="1723"/>
    </location>
</feature>
<protein>
    <submittedName>
        <fullName evidence="3">Uncharacterized protein</fullName>
    </submittedName>
</protein>
<feature type="compositionally biased region" description="Low complexity" evidence="2">
    <location>
        <begin position="1692"/>
        <end position="1702"/>
    </location>
</feature>
<feature type="coiled-coil region" evidence="1">
    <location>
        <begin position="2065"/>
        <end position="2092"/>
    </location>
</feature>
<feature type="region of interest" description="Disordered" evidence="2">
    <location>
        <begin position="977"/>
        <end position="1021"/>
    </location>
</feature>
<feature type="region of interest" description="Disordered" evidence="2">
    <location>
        <begin position="64"/>
        <end position="85"/>
    </location>
</feature>
<feature type="region of interest" description="Disordered" evidence="2">
    <location>
        <begin position="1912"/>
        <end position="1931"/>
    </location>
</feature>
<feature type="compositionally biased region" description="Basic and acidic residues" evidence="2">
    <location>
        <begin position="214"/>
        <end position="225"/>
    </location>
</feature>
<feature type="compositionally biased region" description="Polar residues" evidence="2">
    <location>
        <begin position="931"/>
        <end position="941"/>
    </location>
</feature>
<feature type="compositionally biased region" description="Low complexity" evidence="2">
    <location>
        <begin position="1269"/>
        <end position="1300"/>
    </location>
</feature>
<gene>
    <name evidence="3" type="ORF">ODALV1_LOCUS30136</name>
</gene>
<dbReference type="EMBL" id="CAXLJM020000160">
    <property type="protein sequence ID" value="CAL8144250.1"/>
    <property type="molecule type" value="Genomic_DNA"/>
</dbReference>
<feature type="region of interest" description="Disordered" evidence="2">
    <location>
        <begin position="463"/>
        <end position="503"/>
    </location>
</feature>
<feature type="compositionally biased region" description="Low complexity" evidence="2">
    <location>
        <begin position="1434"/>
        <end position="1452"/>
    </location>
</feature>
<feature type="region of interest" description="Disordered" evidence="2">
    <location>
        <begin position="913"/>
        <end position="946"/>
    </location>
</feature>
<feature type="compositionally biased region" description="Basic and acidic residues" evidence="2">
    <location>
        <begin position="1977"/>
        <end position="1990"/>
    </location>
</feature>
<feature type="compositionally biased region" description="Polar residues" evidence="2">
    <location>
        <begin position="1587"/>
        <end position="1613"/>
    </location>
</feature>
<reference evidence="3 4" key="1">
    <citation type="submission" date="2024-08" db="EMBL/GenBank/DDBJ databases">
        <authorList>
            <person name="Cucini C."/>
            <person name="Frati F."/>
        </authorList>
    </citation>
    <scope>NUCLEOTIDE SEQUENCE [LARGE SCALE GENOMIC DNA]</scope>
</reference>
<feature type="compositionally biased region" description="Polar residues" evidence="2">
    <location>
        <begin position="1362"/>
        <end position="1382"/>
    </location>
</feature>
<feature type="region of interest" description="Disordered" evidence="2">
    <location>
        <begin position="1334"/>
        <end position="1483"/>
    </location>
</feature>
<feature type="region of interest" description="Disordered" evidence="2">
    <location>
        <begin position="716"/>
        <end position="806"/>
    </location>
</feature>
<feature type="compositionally biased region" description="Acidic residues" evidence="2">
    <location>
        <begin position="914"/>
        <end position="924"/>
    </location>
</feature>
<feature type="region of interest" description="Disordered" evidence="2">
    <location>
        <begin position="1159"/>
        <end position="1185"/>
    </location>
</feature>
<feature type="region of interest" description="Disordered" evidence="2">
    <location>
        <begin position="1785"/>
        <end position="1818"/>
    </location>
</feature>
<accession>A0ABP1S5V2</accession>
<feature type="compositionally biased region" description="Polar residues" evidence="2">
    <location>
        <begin position="227"/>
        <end position="241"/>
    </location>
</feature>
<feature type="region of interest" description="Disordered" evidence="2">
    <location>
        <begin position="1587"/>
        <end position="1640"/>
    </location>
</feature>
<feature type="region of interest" description="Disordered" evidence="2">
    <location>
        <begin position="1122"/>
        <end position="1141"/>
    </location>
</feature>
<keyword evidence="1" id="KW-0175">Coiled coil</keyword>
<feature type="compositionally biased region" description="Low complexity" evidence="2">
    <location>
        <begin position="1709"/>
        <end position="1723"/>
    </location>
</feature>
<evidence type="ECO:0000313" key="3">
    <source>
        <dbReference type="EMBL" id="CAL8144250.1"/>
    </source>
</evidence>